<gene>
    <name evidence="1" type="ORF">PG991_004455</name>
</gene>
<name>A0ABR1S6D9_9PEZI</name>
<protein>
    <recommendedName>
        <fullName evidence="3">Secreted protein</fullName>
    </recommendedName>
</protein>
<organism evidence="1 2">
    <name type="scientific">Apiospora marii</name>
    <dbReference type="NCBI Taxonomy" id="335849"/>
    <lineage>
        <taxon>Eukaryota</taxon>
        <taxon>Fungi</taxon>
        <taxon>Dikarya</taxon>
        <taxon>Ascomycota</taxon>
        <taxon>Pezizomycotina</taxon>
        <taxon>Sordariomycetes</taxon>
        <taxon>Xylariomycetidae</taxon>
        <taxon>Amphisphaeriales</taxon>
        <taxon>Apiosporaceae</taxon>
        <taxon>Apiospora</taxon>
    </lineage>
</organism>
<evidence type="ECO:0000313" key="2">
    <source>
        <dbReference type="Proteomes" id="UP001396898"/>
    </source>
</evidence>
<reference evidence="1 2" key="1">
    <citation type="submission" date="2023-01" db="EMBL/GenBank/DDBJ databases">
        <title>Analysis of 21 Apiospora genomes using comparative genomics revels a genus with tremendous synthesis potential of carbohydrate active enzymes and secondary metabolites.</title>
        <authorList>
            <person name="Sorensen T."/>
        </authorList>
    </citation>
    <scope>NUCLEOTIDE SEQUENCE [LARGE SCALE GENOMIC DNA]</scope>
    <source>
        <strain evidence="1 2">CBS 20057</strain>
    </source>
</reference>
<dbReference type="Proteomes" id="UP001396898">
    <property type="component" value="Unassembled WGS sequence"/>
</dbReference>
<accession>A0ABR1S6D9</accession>
<evidence type="ECO:0000313" key="1">
    <source>
        <dbReference type="EMBL" id="KAK8027399.1"/>
    </source>
</evidence>
<keyword evidence="2" id="KW-1185">Reference proteome</keyword>
<evidence type="ECO:0008006" key="3">
    <source>
        <dbReference type="Google" id="ProtNLM"/>
    </source>
</evidence>
<sequence length="86" mass="9241">MAICYRLQHKTDLVTTAVAIAIAVAVVAGEQVAVLCEIVYWVLWLCEPLGAKQATIPPICSLAAQLVRGDAQCSLFSRKRSSCPIP</sequence>
<comment type="caution">
    <text evidence="1">The sequence shown here is derived from an EMBL/GenBank/DDBJ whole genome shotgun (WGS) entry which is preliminary data.</text>
</comment>
<dbReference type="EMBL" id="JAQQWI010000007">
    <property type="protein sequence ID" value="KAK8027399.1"/>
    <property type="molecule type" value="Genomic_DNA"/>
</dbReference>
<proteinExistence type="predicted"/>